<sequence>MDADKIMVLDAGRIVEFDTPKKLLQRKDGLLRALVDESGDRDALYSMAQGL</sequence>
<organism evidence="1 2">
    <name type="scientific">Mycena metata</name>
    <dbReference type="NCBI Taxonomy" id="1033252"/>
    <lineage>
        <taxon>Eukaryota</taxon>
        <taxon>Fungi</taxon>
        <taxon>Dikarya</taxon>
        <taxon>Basidiomycota</taxon>
        <taxon>Agaricomycotina</taxon>
        <taxon>Agaricomycetes</taxon>
        <taxon>Agaricomycetidae</taxon>
        <taxon>Agaricales</taxon>
        <taxon>Marasmiineae</taxon>
        <taxon>Mycenaceae</taxon>
        <taxon>Mycena</taxon>
    </lineage>
</organism>
<dbReference type="EMBL" id="JARKIB010000280">
    <property type="protein sequence ID" value="KAJ7717233.1"/>
    <property type="molecule type" value="Genomic_DNA"/>
</dbReference>
<dbReference type="AlphaFoldDB" id="A0AAD7MH67"/>
<dbReference type="Gene3D" id="3.40.50.300">
    <property type="entry name" value="P-loop containing nucleotide triphosphate hydrolases"/>
    <property type="match status" value="1"/>
</dbReference>
<dbReference type="InterPro" id="IPR027417">
    <property type="entry name" value="P-loop_NTPase"/>
</dbReference>
<reference evidence="1" key="1">
    <citation type="submission" date="2023-03" db="EMBL/GenBank/DDBJ databases">
        <title>Massive genome expansion in bonnet fungi (Mycena s.s.) driven by repeated elements and novel gene families across ecological guilds.</title>
        <authorList>
            <consortium name="Lawrence Berkeley National Laboratory"/>
            <person name="Harder C.B."/>
            <person name="Miyauchi S."/>
            <person name="Viragh M."/>
            <person name="Kuo A."/>
            <person name="Thoen E."/>
            <person name="Andreopoulos B."/>
            <person name="Lu D."/>
            <person name="Skrede I."/>
            <person name="Drula E."/>
            <person name="Henrissat B."/>
            <person name="Morin E."/>
            <person name="Kohler A."/>
            <person name="Barry K."/>
            <person name="LaButti K."/>
            <person name="Morin E."/>
            <person name="Salamov A."/>
            <person name="Lipzen A."/>
            <person name="Mereny Z."/>
            <person name="Hegedus B."/>
            <person name="Baldrian P."/>
            <person name="Stursova M."/>
            <person name="Weitz H."/>
            <person name="Taylor A."/>
            <person name="Grigoriev I.V."/>
            <person name="Nagy L.G."/>
            <person name="Martin F."/>
            <person name="Kauserud H."/>
        </authorList>
    </citation>
    <scope>NUCLEOTIDE SEQUENCE</scope>
    <source>
        <strain evidence="1">CBHHK182m</strain>
    </source>
</reference>
<evidence type="ECO:0000313" key="2">
    <source>
        <dbReference type="Proteomes" id="UP001215598"/>
    </source>
</evidence>
<comment type="caution">
    <text evidence="1">The sequence shown here is derived from an EMBL/GenBank/DDBJ whole genome shotgun (WGS) entry which is preliminary data.</text>
</comment>
<accession>A0AAD7MH67</accession>
<evidence type="ECO:0000313" key="1">
    <source>
        <dbReference type="EMBL" id="KAJ7717233.1"/>
    </source>
</evidence>
<keyword evidence="2" id="KW-1185">Reference proteome</keyword>
<proteinExistence type="predicted"/>
<dbReference type="Proteomes" id="UP001215598">
    <property type="component" value="Unassembled WGS sequence"/>
</dbReference>
<name>A0AAD7MH67_9AGAR</name>
<protein>
    <submittedName>
        <fullName evidence="1">Uncharacterized protein</fullName>
    </submittedName>
</protein>
<gene>
    <name evidence="1" type="ORF">B0H16DRAFT_1740743</name>
</gene>